<feature type="region of interest" description="Disordered" evidence="1">
    <location>
        <begin position="1"/>
        <end position="32"/>
    </location>
</feature>
<sequence length="84" mass="9188">MKDTEGGRPAGRGIKTAPETEHSNNEPRTQKKELTFCRNNLLKEVYLTECTENIEAEVVASGGNAYIPHPAIPVVGIPFLPGRK</sequence>
<accession>A0A084WK12</accession>
<dbReference type="EnsemblMetazoa" id="ASIC018793-RA">
    <property type="protein sequence ID" value="ASIC018793-PA"/>
    <property type="gene ID" value="ASIC018793"/>
</dbReference>
<keyword evidence="4" id="KW-1185">Reference proteome</keyword>
<dbReference type="Proteomes" id="UP000030765">
    <property type="component" value="Unassembled WGS sequence"/>
</dbReference>
<dbReference type="AlphaFoldDB" id="A0A084WK12"/>
<reference evidence="2 4" key="1">
    <citation type="journal article" date="2014" name="BMC Genomics">
        <title>Genome sequence of Anopheles sinensis provides insight into genetics basis of mosquito competence for malaria parasites.</title>
        <authorList>
            <person name="Zhou D."/>
            <person name="Zhang D."/>
            <person name="Ding G."/>
            <person name="Shi L."/>
            <person name="Hou Q."/>
            <person name="Ye Y."/>
            <person name="Xu Y."/>
            <person name="Zhou H."/>
            <person name="Xiong C."/>
            <person name="Li S."/>
            <person name="Yu J."/>
            <person name="Hong S."/>
            <person name="Yu X."/>
            <person name="Zou P."/>
            <person name="Chen C."/>
            <person name="Chang X."/>
            <person name="Wang W."/>
            <person name="Lv Y."/>
            <person name="Sun Y."/>
            <person name="Ma L."/>
            <person name="Shen B."/>
            <person name="Zhu C."/>
        </authorList>
    </citation>
    <scope>NUCLEOTIDE SEQUENCE [LARGE SCALE GENOMIC DNA]</scope>
</reference>
<keyword evidence="2" id="KW-0560">Oxidoreductase</keyword>
<feature type="compositionally biased region" description="Basic and acidic residues" evidence="1">
    <location>
        <begin position="18"/>
        <end position="32"/>
    </location>
</feature>
<dbReference type="EMBL" id="KE525349">
    <property type="protein sequence ID" value="KFB50556.1"/>
    <property type="molecule type" value="Genomic_DNA"/>
</dbReference>
<dbReference type="GO" id="GO:0004601">
    <property type="term" value="F:peroxidase activity"/>
    <property type="evidence" value="ECO:0007669"/>
    <property type="project" value="UniProtKB-KW"/>
</dbReference>
<dbReference type="EMBL" id="ATLV01024093">
    <property type="status" value="NOT_ANNOTATED_CDS"/>
    <property type="molecule type" value="Genomic_DNA"/>
</dbReference>
<reference evidence="3" key="2">
    <citation type="submission" date="2020-05" db="UniProtKB">
        <authorList>
            <consortium name="EnsemblMetazoa"/>
        </authorList>
    </citation>
    <scope>IDENTIFICATION</scope>
</reference>
<proteinExistence type="predicted"/>
<evidence type="ECO:0000313" key="2">
    <source>
        <dbReference type="EMBL" id="KFB50556.1"/>
    </source>
</evidence>
<evidence type="ECO:0000313" key="3">
    <source>
        <dbReference type="EnsemblMetazoa" id="ASIC018793-PA"/>
    </source>
</evidence>
<dbReference type="VEuPathDB" id="VectorBase:ASIC018793"/>
<evidence type="ECO:0000313" key="4">
    <source>
        <dbReference type="Proteomes" id="UP000030765"/>
    </source>
</evidence>
<evidence type="ECO:0000256" key="1">
    <source>
        <dbReference type="SAM" id="MobiDB-lite"/>
    </source>
</evidence>
<gene>
    <name evidence="2" type="ORF">ZHAS_00018793</name>
</gene>
<name>A0A084WK12_ANOSI</name>
<organism evidence="2">
    <name type="scientific">Anopheles sinensis</name>
    <name type="common">Mosquito</name>
    <dbReference type="NCBI Taxonomy" id="74873"/>
    <lineage>
        <taxon>Eukaryota</taxon>
        <taxon>Metazoa</taxon>
        <taxon>Ecdysozoa</taxon>
        <taxon>Arthropoda</taxon>
        <taxon>Hexapoda</taxon>
        <taxon>Insecta</taxon>
        <taxon>Pterygota</taxon>
        <taxon>Neoptera</taxon>
        <taxon>Endopterygota</taxon>
        <taxon>Diptera</taxon>
        <taxon>Nematocera</taxon>
        <taxon>Culicoidea</taxon>
        <taxon>Culicidae</taxon>
        <taxon>Anophelinae</taxon>
        <taxon>Anopheles</taxon>
    </lineage>
</organism>
<protein>
    <submittedName>
        <fullName evidence="2 3">Catalase/peroxidase HPI</fullName>
    </submittedName>
</protein>
<keyword evidence="2" id="KW-0575">Peroxidase</keyword>